<sequence>MHRVWQDGECWLCDADDRPVLWIGPVQTDTGTAPMFACKPCIRRLEERVRRYEAAIDNAPAR</sequence>
<organism evidence="1 2">
    <name type="scientific">Streptomyces nanshensis</name>
    <dbReference type="NCBI Taxonomy" id="518642"/>
    <lineage>
        <taxon>Bacteria</taxon>
        <taxon>Bacillati</taxon>
        <taxon>Actinomycetota</taxon>
        <taxon>Actinomycetes</taxon>
        <taxon>Kitasatosporales</taxon>
        <taxon>Streptomycetaceae</taxon>
        <taxon>Streptomyces</taxon>
    </lineage>
</organism>
<comment type="caution">
    <text evidence="1">The sequence shown here is derived from an EMBL/GenBank/DDBJ whole genome shotgun (WGS) entry which is preliminary data.</text>
</comment>
<dbReference type="Proteomes" id="UP000176005">
    <property type="component" value="Unassembled WGS sequence"/>
</dbReference>
<accession>A0A1E7LAH8</accession>
<dbReference type="AlphaFoldDB" id="A0A1E7LAH8"/>
<name>A0A1E7LAH8_9ACTN</name>
<reference evidence="1 2" key="1">
    <citation type="journal article" date="2016" name="Front. Microbiol.">
        <title>Comparative Genomics Analysis of Streptomyces Species Reveals Their Adaptation to the Marine Environment and Their Diversity at the Genomic Level.</title>
        <authorList>
            <person name="Tian X."/>
            <person name="Zhang Z."/>
            <person name="Yang T."/>
            <person name="Chen M."/>
            <person name="Li J."/>
            <person name="Chen F."/>
            <person name="Yang J."/>
            <person name="Li W."/>
            <person name="Zhang B."/>
            <person name="Zhang Z."/>
            <person name="Wu J."/>
            <person name="Zhang C."/>
            <person name="Long L."/>
            <person name="Xiao J."/>
        </authorList>
    </citation>
    <scope>NUCLEOTIDE SEQUENCE [LARGE SCALE GENOMIC DNA]</scope>
    <source>
        <strain evidence="1 2">SCSIO 10429</strain>
    </source>
</reference>
<gene>
    <name evidence="1" type="ORF">AN218_04950</name>
</gene>
<protein>
    <submittedName>
        <fullName evidence="1">Uncharacterized protein</fullName>
    </submittedName>
</protein>
<evidence type="ECO:0000313" key="2">
    <source>
        <dbReference type="Proteomes" id="UP000176005"/>
    </source>
</evidence>
<proteinExistence type="predicted"/>
<dbReference type="EMBL" id="LJGW01000095">
    <property type="protein sequence ID" value="OEV13158.1"/>
    <property type="molecule type" value="Genomic_DNA"/>
</dbReference>
<keyword evidence="2" id="KW-1185">Reference proteome</keyword>
<evidence type="ECO:0000313" key="1">
    <source>
        <dbReference type="EMBL" id="OEV13158.1"/>
    </source>
</evidence>